<name>A0A974SH97_9HYPH</name>
<dbReference type="PANTHER" id="PTHR30136:SF35">
    <property type="entry name" value="HTH-TYPE TRANSCRIPTIONAL REGULATOR RV1719"/>
    <property type="match status" value="1"/>
</dbReference>
<dbReference type="EMBL" id="CP063362">
    <property type="protein sequence ID" value="QRG04884.1"/>
    <property type="molecule type" value="Genomic_DNA"/>
</dbReference>
<dbReference type="InterPro" id="IPR036390">
    <property type="entry name" value="WH_DNA-bd_sf"/>
</dbReference>
<dbReference type="InterPro" id="IPR014757">
    <property type="entry name" value="Tscrpt_reg_IclR_C"/>
</dbReference>
<feature type="domain" description="IclR-ED" evidence="5">
    <location>
        <begin position="88"/>
        <end position="278"/>
    </location>
</feature>
<feature type="domain" description="HTH iclR-type" evidence="4">
    <location>
        <begin position="25"/>
        <end position="87"/>
    </location>
</feature>
<dbReference type="GO" id="GO:0045892">
    <property type="term" value="P:negative regulation of DNA-templated transcription"/>
    <property type="evidence" value="ECO:0007669"/>
    <property type="project" value="TreeGrafter"/>
</dbReference>
<dbReference type="AlphaFoldDB" id="A0A974SH97"/>
<evidence type="ECO:0000256" key="2">
    <source>
        <dbReference type="ARBA" id="ARBA00023125"/>
    </source>
</evidence>
<dbReference type="SUPFAM" id="SSF55781">
    <property type="entry name" value="GAF domain-like"/>
    <property type="match status" value="1"/>
</dbReference>
<gene>
    <name evidence="6" type="ORF">EZH22_17220</name>
</gene>
<dbReference type="Proteomes" id="UP000596427">
    <property type="component" value="Chromosome"/>
</dbReference>
<dbReference type="Gene3D" id="1.10.10.10">
    <property type="entry name" value="Winged helix-like DNA-binding domain superfamily/Winged helix DNA-binding domain"/>
    <property type="match status" value="1"/>
</dbReference>
<dbReference type="SMART" id="SM00346">
    <property type="entry name" value="HTH_ICLR"/>
    <property type="match status" value="1"/>
</dbReference>
<dbReference type="GO" id="GO:0003677">
    <property type="term" value="F:DNA binding"/>
    <property type="evidence" value="ECO:0007669"/>
    <property type="project" value="UniProtKB-KW"/>
</dbReference>
<proteinExistence type="predicted"/>
<dbReference type="RefSeq" id="WP_203191759.1">
    <property type="nucleotide sequence ID" value="NZ_CP063362.1"/>
</dbReference>
<evidence type="ECO:0000259" key="4">
    <source>
        <dbReference type="PROSITE" id="PS51077"/>
    </source>
</evidence>
<dbReference type="KEGG" id="xdi:EZH22_17220"/>
<evidence type="ECO:0000259" key="5">
    <source>
        <dbReference type="PROSITE" id="PS51078"/>
    </source>
</evidence>
<evidence type="ECO:0000313" key="7">
    <source>
        <dbReference type="Proteomes" id="UP000596427"/>
    </source>
</evidence>
<sequence>MVRQMVRETAKITAQGRPEKVDETIVSVERAFEIVGMLADSVDGLPLSEISRRLNLNKAIVSKLLNTLEGMMLVWRDERAQRYYLTYRISNLGLRHLQTSRLLDQCSAALRQLAEETGELVRLAIVEPGGQRIVWVQSFAGSKRSLRIDPNYTLEIGLHTHATGKAWLSTLPFDAALKLLLQHGLEPATAHSKTSISEIRAELEEAARRGFALSYEENELGVGAVAAPIKASTLGGASECVGVVSLAAPTNRMSRTDLESCGSIVVSTTTRLGETWPLEARARSGAFPRMVE</sequence>
<dbReference type="InterPro" id="IPR029016">
    <property type="entry name" value="GAF-like_dom_sf"/>
</dbReference>
<dbReference type="PANTHER" id="PTHR30136">
    <property type="entry name" value="HELIX-TURN-HELIX TRANSCRIPTIONAL REGULATOR, ICLR FAMILY"/>
    <property type="match status" value="1"/>
</dbReference>
<dbReference type="InterPro" id="IPR005471">
    <property type="entry name" value="Tscrpt_reg_IclR_N"/>
</dbReference>
<dbReference type="GO" id="GO:0003700">
    <property type="term" value="F:DNA-binding transcription factor activity"/>
    <property type="evidence" value="ECO:0007669"/>
    <property type="project" value="TreeGrafter"/>
</dbReference>
<organism evidence="6 7">
    <name type="scientific">Xanthobacter dioxanivorans</name>
    <dbReference type="NCBI Taxonomy" id="2528964"/>
    <lineage>
        <taxon>Bacteria</taxon>
        <taxon>Pseudomonadati</taxon>
        <taxon>Pseudomonadota</taxon>
        <taxon>Alphaproteobacteria</taxon>
        <taxon>Hyphomicrobiales</taxon>
        <taxon>Xanthobacteraceae</taxon>
        <taxon>Xanthobacter</taxon>
    </lineage>
</organism>
<dbReference type="Pfam" id="PF01614">
    <property type="entry name" value="IclR_C"/>
    <property type="match status" value="1"/>
</dbReference>
<keyword evidence="1" id="KW-0805">Transcription regulation</keyword>
<dbReference type="InterPro" id="IPR050707">
    <property type="entry name" value="HTH_MetabolicPath_Reg"/>
</dbReference>
<dbReference type="PROSITE" id="PS51078">
    <property type="entry name" value="ICLR_ED"/>
    <property type="match status" value="1"/>
</dbReference>
<dbReference type="SUPFAM" id="SSF46785">
    <property type="entry name" value="Winged helix' DNA-binding domain"/>
    <property type="match status" value="1"/>
</dbReference>
<keyword evidence="2" id="KW-0238">DNA-binding</keyword>
<dbReference type="Pfam" id="PF09339">
    <property type="entry name" value="HTH_IclR"/>
    <property type="match status" value="1"/>
</dbReference>
<accession>A0A974SH97</accession>
<evidence type="ECO:0000313" key="6">
    <source>
        <dbReference type="EMBL" id="QRG04884.1"/>
    </source>
</evidence>
<dbReference type="PROSITE" id="PS51077">
    <property type="entry name" value="HTH_ICLR"/>
    <property type="match status" value="1"/>
</dbReference>
<dbReference type="InterPro" id="IPR036388">
    <property type="entry name" value="WH-like_DNA-bd_sf"/>
</dbReference>
<dbReference type="Gene3D" id="3.30.450.40">
    <property type="match status" value="1"/>
</dbReference>
<evidence type="ECO:0000256" key="3">
    <source>
        <dbReference type="ARBA" id="ARBA00023163"/>
    </source>
</evidence>
<evidence type="ECO:0000256" key="1">
    <source>
        <dbReference type="ARBA" id="ARBA00023015"/>
    </source>
</evidence>
<keyword evidence="7" id="KW-1185">Reference proteome</keyword>
<keyword evidence="3" id="KW-0804">Transcription</keyword>
<protein>
    <submittedName>
        <fullName evidence="6">IclR family transcriptional regulator</fullName>
    </submittedName>
</protein>
<reference evidence="6 7" key="1">
    <citation type="submission" date="2020-10" db="EMBL/GenBank/DDBJ databases">
        <title>Degradation of 1,4-Dioxane by Xanthobacter sp. YN2, via a Novel Group-2 Soluble Di-Iron Monooxygenase.</title>
        <authorList>
            <person name="Ma F."/>
            <person name="Wang Y."/>
            <person name="Yang J."/>
            <person name="Guo H."/>
            <person name="Su D."/>
            <person name="Yu L."/>
        </authorList>
    </citation>
    <scope>NUCLEOTIDE SEQUENCE [LARGE SCALE GENOMIC DNA]</scope>
    <source>
        <strain evidence="6 7">YN2</strain>
    </source>
</reference>